<evidence type="ECO:0000313" key="1">
    <source>
        <dbReference type="EMBL" id="AMM44019.1"/>
    </source>
</evidence>
<dbReference type="Pfam" id="PF07087">
    <property type="entry name" value="DUF1353"/>
    <property type="match status" value="1"/>
</dbReference>
<dbReference type="Proteomes" id="UP000223891">
    <property type="component" value="Segment"/>
</dbReference>
<name>A0A1L2CVI8_9CAUD</name>
<protein>
    <recommendedName>
        <fullName evidence="3">DUF1353 domain-containing protein</fullName>
    </recommendedName>
</protein>
<gene>
    <name evidence="1" type="ORF">CBB_456</name>
</gene>
<accession>A0A1L2CVI8</accession>
<reference evidence="2" key="1">
    <citation type="submission" date="2016-01" db="EMBL/GenBank/DDBJ databases">
        <title>Isolation and Characterization of Enterobacteria phage CBB.</title>
        <authorList>
            <person name="Buttimer C.T.H."/>
            <person name="Hendrix H."/>
            <person name="Alexandre H."/>
            <person name="O'Mahony J."/>
            <person name="Lavigne R."/>
            <person name="Coffey A."/>
        </authorList>
    </citation>
    <scope>NUCLEOTIDE SEQUENCE [LARGE SCALE GENOMIC DNA]</scope>
</reference>
<dbReference type="InterPro" id="IPR010767">
    <property type="entry name" value="Phage_CGC-2007_Cje0229"/>
</dbReference>
<dbReference type="EMBL" id="KU574722">
    <property type="protein sequence ID" value="AMM44019.1"/>
    <property type="molecule type" value="Genomic_DNA"/>
</dbReference>
<organism evidence="1 2">
    <name type="scientific">Pectobacterium phage vB_PcaM_CBB</name>
    <dbReference type="NCBI Taxonomy" id="2772511"/>
    <lineage>
        <taxon>Viruses</taxon>
        <taxon>Duplodnaviria</taxon>
        <taxon>Heunggongvirae</taxon>
        <taxon>Uroviricota</taxon>
        <taxon>Caudoviricetes</taxon>
        <taxon>Mimasvirus</taxon>
        <taxon>Mimasvirus CBB</taxon>
    </lineage>
</organism>
<proteinExistence type="predicted"/>
<evidence type="ECO:0000313" key="2">
    <source>
        <dbReference type="Proteomes" id="UP000223891"/>
    </source>
</evidence>
<evidence type="ECO:0008006" key="3">
    <source>
        <dbReference type="Google" id="ProtNLM"/>
    </source>
</evidence>
<sequence length="117" mass="13677">MFKTRLKVELINNEGKKWKLIEDLVYEDEMHGRITVPAGFETDFASVPRIPVVFELVGDRGHAAATLHDWLYHNDNLSRKEVDKILLQALRDTNVGKVRSYLMYFGVRGFGWLFYMK</sequence>
<keyword evidence="2" id="KW-1185">Reference proteome</keyword>